<gene>
    <name evidence="1" type="ORF">FMOSSE_LOCUS12849</name>
</gene>
<sequence>DILLLLELLERATRYLLALSYPTINDTHLIFTGIQTYLEKYTNENNFTACEVAALISKESKSSAHA</sequence>
<protein>
    <submittedName>
        <fullName evidence="1">4032_t:CDS:1</fullName>
    </submittedName>
</protein>
<dbReference type="Proteomes" id="UP000789375">
    <property type="component" value="Unassembled WGS sequence"/>
</dbReference>
<evidence type="ECO:0000313" key="2">
    <source>
        <dbReference type="Proteomes" id="UP000789375"/>
    </source>
</evidence>
<comment type="caution">
    <text evidence="1">The sequence shown here is derived from an EMBL/GenBank/DDBJ whole genome shotgun (WGS) entry which is preliminary data.</text>
</comment>
<name>A0A9N9HJB4_FUNMO</name>
<feature type="non-terminal residue" evidence="1">
    <location>
        <position position="66"/>
    </location>
</feature>
<evidence type="ECO:0000313" key="1">
    <source>
        <dbReference type="EMBL" id="CAG8680226.1"/>
    </source>
</evidence>
<accession>A0A9N9HJB4</accession>
<proteinExistence type="predicted"/>
<dbReference type="EMBL" id="CAJVPP010006640">
    <property type="protein sequence ID" value="CAG8680226.1"/>
    <property type="molecule type" value="Genomic_DNA"/>
</dbReference>
<organism evidence="1 2">
    <name type="scientific">Funneliformis mosseae</name>
    <name type="common">Endomycorrhizal fungus</name>
    <name type="synonym">Glomus mosseae</name>
    <dbReference type="NCBI Taxonomy" id="27381"/>
    <lineage>
        <taxon>Eukaryota</taxon>
        <taxon>Fungi</taxon>
        <taxon>Fungi incertae sedis</taxon>
        <taxon>Mucoromycota</taxon>
        <taxon>Glomeromycotina</taxon>
        <taxon>Glomeromycetes</taxon>
        <taxon>Glomerales</taxon>
        <taxon>Glomeraceae</taxon>
        <taxon>Funneliformis</taxon>
    </lineage>
</organism>
<keyword evidence="2" id="KW-1185">Reference proteome</keyword>
<dbReference type="AlphaFoldDB" id="A0A9N9HJB4"/>
<reference evidence="1" key="1">
    <citation type="submission" date="2021-06" db="EMBL/GenBank/DDBJ databases">
        <authorList>
            <person name="Kallberg Y."/>
            <person name="Tangrot J."/>
            <person name="Rosling A."/>
        </authorList>
    </citation>
    <scope>NUCLEOTIDE SEQUENCE</scope>
    <source>
        <strain evidence="1">87-6 pot B 2015</strain>
    </source>
</reference>